<dbReference type="AlphaFoldDB" id="A0AA41RX67"/>
<comment type="caution">
    <text evidence="9">The sequence shown here is derived from an EMBL/GenBank/DDBJ whole genome shotgun (WGS) entry which is preliminary data.</text>
</comment>
<dbReference type="InterPro" id="IPR020428">
    <property type="entry name" value="PFA-DSPs"/>
</dbReference>
<evidence type="ECO:0000313" key="9">
    <source>
        <dbReference type="EMBL" id="MCL7026251.1"/>
    </source>
</evidence>
<reference evidence="9" key="1">
    <citation type="submission" date="2022-03" db="EMBL/GenBank/DDBJ databases">
        <title>A functionally conserved STORR gene fusion in Papaver species that diverged 16.8 million years ago.</title>
        <authorList>
            <person name="Catania T."/>
        </authorList>
    </citation>
    <scope>NUCLEOTIDE SEQUENCE</scope>
    <source>
        <strain evidence="9">S-191538</strain>
    </source>
</reference>
<comment type="similarity">
    <text evidence="3">Belongs to the protein-tyrosine phosphatase family. Atypical dual-specificity phosphatase Siw14-like subfamily.</text>
</comment>
<evidence type="ECO:0000259" key="8">
    <source>
        <dbReference type="PROSITE" id="PS50054"/>
    </source>
</evidence>
<feature type="domain" description="Tyrosine-protein phosphatase" evidence="8">
    <location>
        <begin position="58"/>
        <end position="206"/>
    </location>
</feature>
<evidence type="ECO:0000256" key="2">
    <source>
        <dbReference type="ARBA" id="ARBA00022801"/>
    </source>
</evidence>
<dbReference type="Pfam" id="PF03162">
    <property type="entry name" value="Y_phosphatase2"/>
    <property type="match status" value="1"/>
</dbReference>
<dbReference type="SUPFAM" id="SSF52799">
    <property type="entry name" value="(Phosphotyrosine protein) phosphatases II"/>
    <property type="match status" value="1"/>
</dbReference>
<dbReference type="Proteomes" id="UP001177140">
    <property type="component" value="Unassembled WGS sequence"/>
</dbReference>
<proteinExistence type="inferred from homology"/>
<evidence type="ECO:0000256" key="7">
    <source>
        <dbReference type="ARBA" id="ARBA00048424"/>
    </source>
</evidence>
<dbReference type="PRINTS" id="PR01911">
    <property type="entry name" value="PFDSPHPHTASE"/>
</dbReference>
<dbReference type="EMBL" id="JAJJMA010054256">
    <property type="protein sequence ID" value="MCL7026251.1"/>
    <property type="molecule type" value="Genomic_DNA"/>
</dbReference>
<evidence type="ECO:0000256" key="6">
    <source>
        <dbReference type="ARBA" id="ARBA00047927"/>
    </source>
</evidence>
<dbReference type="Gene3D" id="3.90.190.10">
    <property type="entry name" value="Protein tyrosine phosphatase superfamily"/>
    <property type="match status" value="1"/>
</dbReference>
<sequence length="206" mass="23971">MKIEKILMGRFIEEVIIDDQEEFAVEKKIVSKEEVVVERQNEVRKEEEEEDMFVPPLNFSMVDNGVFRSGFPGVSNFTFLETLGLRSIIYLCPEPYPVANSEFLKANGIRLFQFPIEGNKECCANIPEDTIREALKIVVDVRNHPLLIHCKRGKHRTGCLVGCLRKSQRWCLSSVFDEYRRFAAAKARITDQRFMEKFDATSYHFH</sequence>
<dbReference type="FunFam" id="3.90.190.10:FF:000024">
    <property type="entry name" value="probable tyrosine-protein phosphatase At1g05000"/>
    <property type="match status" value="1"/>
</dbReference>
<comment type="catalytic activity">
    <reaction evidence="6">
        <text>1,5-bis(diphospho)-1D-myo-inositol 2,3,4,6-tetrakisphosphate + H2O = 1-diphospho-1D-myo-inositol 2,3,4,5,6-pentakisphosphate + phosphate + 2 H(+)</text>
        <dbReference type="Rhea" id="RHEA:79699"/>
        <dbReference type="ChEBI" id="CHEBI:15377"/>
        <dbReference type="ChEBI" id="CHEBI:15378"/>
        <dbReference type="ChEBI" id="CHEBI:43474"/>
        <dbReference type="ChEBI" id="CHEBI:74946"/>
        <dbReference type="ChEBI" id="CHEBI:77983"/>
        <dbReference type="EC" id="3.6.1.52"/>
    </reaction>
    <physiologicalReaction direction="left-to-right" evidence="6">
        <dbReference type="Rhea" id="RHEA:79700"/>
    </physiologicalReaction>
</comment>
<evidence type="ECO:0000313" key="10">
    <source>
        <dbReference type="Proteomes" id="UP001177140"/>
    </source>
</evidence>
<dbReference type="PANTHER" id="PTHR31126:SF48">
    <property type="entry name" value="INOSITOL PHOSPHATASE SIW14"/>
    <property type="match status" value="1"/>
</dbReference>
<dbReference type="EC" id="3.6.1.52" evidence="1"/>
<comment type="catalytic activity">
    <reaction evidence="4">
        <text>5-diphospho-1D-myo-inositol 1,2,3,4,6-pentakisphosphate + H2O = 1D-myo-inositol hexakisphosphate + phosphate + H(+)</text>
        <dbReference type="Rhea" id="RHEA:22384"/>
        <dbReference type="ChEBI" id="CHEBI:15377"/>
        <dbReference type="ChEBI" id="CHEBI:15378"/>
        <dbReference type="ChEBI" id="CHEBI:43474"/>
        <dbReference type="ChEBI" id="CHEBI:58130"/>
        <dbReference type="ChEBI" id="CHEBI:58628"/>
        <dbReference type="EC" id="3.6.1.52"/>
    </reaction>
    <physiologicalReaction direction="left-to-right" evidence="4">
        <dbReference type="Rhea" id="RHEA:22385"/>
    </physiologicalReaction>
</comment>
<dbReference type="InterPro" id="IPR029021">
    <property type="entry name" value="Prot-tyrosine_phosphatase-like"/>
</dbReference>
<evidence type="ECO:0000256" key="5">
    <source>
        <dbReference type="ARBA" id="ARBA00047562"/>
    </source>
</evidence>
<dbReference type="PROSITE" id="PS00383">
    <property type="entry name" value="TYR_PHOSPHATASE_1"/>
    <property type="match status" value="1"/>
</dbReference>
<protein>
    <recommendedName>
        <fullName evidence="1">diphosphoinositol-polyphosphate diphosphatase</fullName>
        <ecNumber evidence="1">3.6.1.52</ecNumber>
    </recommendedName>
</protein>
<organism evidence="9 10">
    <name type="scientific">Papaver nudicaule</name>
    <name type="common">Iceland poppy</name>
    <dbReference type="NCBI Taxonomy" id="74823"/>
    <lineage>
        <taxon>Eukaryota</taxon>
        <taxon>Viridiplantae</taxon>
        <taxon>Streptophyta</taxon>
        <taxon>Embryophyta</taxon>
        <taxon>Tracheophyta</taxon>
        <taxon>Spermatophyta</taxon>
        <taxon>Magnoliopsida</taxon>
        <taxon>Ranunculales</taxon>
        <taxon>Papaveraceae</taxon>
        <taxon>Papaveroideae</taxon>
        <taxon>Papaver</taxon>
    </lineage>
</organism>
<dbReference type="GO" id="GO:0016791">
    <property type="term" value="F:phosphatase activity"/>
    <property type="evidence" value="ECO:0007669"/>
    <property type="project" value="InterPro"/>
</dbReference>
<comment type="catalytic activity">
    <reaction evidence="7">
        <text>6-diphospho-1D-myo-inositol pentakisphosphate + H2O = 1D-myo-inositol hexakisphosphate + phosphate + H(+)</text>
        <dbReference type="Rhea" id="RHEA:79703"/>
        <dbReference type="ChEBI" id="CHEBI:15377"/>
        <dbReference type="ChEBI" id="CHEBI:15378"/>
        <dbReference type="ChEBI" id="CHEBI:43474"/>
        <dbReference type="ChEBI" id="CHEBI:58130"/>
        <dbReference type="ChEBI" id="CHEBI:230534"/>
        <dbReference type="EC" id="3.6.1.52"/>
    </reaction>
    <physiologicalReaction direction="left-to-right" evidence="7">
        <dbReference type="Rhea" id="RHEA:79704"/>
    </physiologicalReaction>
</comment>
<keyword evidence="2" id="KW-0378">Hydrolase</keyword>
<comment type="catalytic activity">
    <reaction evidence="5">
        <text>3,5-bis(diphospho)-1D-myo-inositol 1,2,4,6-tetrakisphosphate + H2O = 3-diphospho-1D-myo-inositol 1,2,4,5,6-pentakisphosphate + phosphate + 2 H(+)</text>
        <dbReference type="Rhea" id="RHEA:56312"/>
        <dbReference type="ChEBI" id="CHEBI:15377"/>
        <dbReference type="ChEBI" id="CHEBI:15378"/>
        <dbReference type="ChEBI" id="CHEBI:43474"/>
        <dbReference type="ChEBI" id="CHEBI:140372"/>
        <dbReference type="ChEBI" id="CHEBI:140374"/>
        <dbReference type="EC" id="3.6.1.52"/>
    </reaction>
    <physiologicalReaction direction="left-to-right" evidence="5">
        <dbReference type="Rhea" id="RHEA:56313"/>
    </physiologicalReaction>
</comment>
<name>A0AA41RX67_PAPNU</name>
<dbReference type="GO" id="GO:0005737">
    <property type="term" value="C:cytoplasm"/>
    <property type="evidence" value="ECO:0007669"/>
    <property type="project" value="TreeGrafter"/>
</dbReference>
<dbReference type="GO" id="GO:0008486">
    <property type="term" value="F:diphosphoinositol-polyphosphate diphosphatase activity"/>
    <property type="evidence" value="ECO:0007669"/>
    <property type="project" value="UniProtKB-EC"/>
</dbReference>
<dbReference type="InterPro" id="IPR016130">
    <property type="entry name" value="Tyr_Pase_AS"/>
</dbReference>
<evidence type="ECO:0000256" key="3">
    <source>
        <dbReference type="ARBA" id="ARBA00044949"/>
    </source>
</evidence>
<dbReference type="PANTHER" id="PTHR31126">
    <property type="entry name" value="TYROSINE-PROTEIN PHOSPHATASE"/>
    <property type="match status" value="1"/>
</dbReference>
<keyword evidence="10" id="KW-1185">Reference proteome</keyword>
<dbReference type="PROSITE" id="PS50054">
    <property type="entry name" value="TYR_PHOSPHATASE_DUAL"/>
    <property type="match status" value="1"/>
</dbReference>
<dbReference type="CDD" id="cd14528">
    <property type="entry name" value="PFA-DSP_Siw14"/>
    <property type="match status" value="1"/>
</dbReference>
<dbReference type="InterPro" id="IPR020422">
    <property type="entry name" value="TYR_PHOSPHATASE_DUAL_dom"/>
</dbReference>
<evidence type="ECO:0000256" key="1">
    <source>
        <dbReference type="ARBA" id="ARBA00012527"/>
    </source>
</evidence>
<evidence type="ECO:0000256" key="4">
    <source>
        <dbReference type="ARBA" id="ARBA00047342"/>
    </source>
</evidence>
<dbReference type="InterPro" id="IPR004861">
    <property type="entry name" value="Siw14-like"/>
</dbReference>
<accession>A0AA41RX67</accession>
<gene>
    <name evidence="9" type="ORF">MKW94_026269</name>
</gene>